<evidence type="ECO:0000313" key="1">
    <source>
        <dbReference type="EMBL" id="AVW92346.1"/>
    </source>
</evidence>
<sequence length="100" mass="11070">MTCYFDKARQGRTIALNLHQNGAVMFFPEEIEAMELSDRPAIRQAITQMSKPMFVRSSSVETGAMIGTPRAENSADAPYLLTNALAVEDDTIETVFRLVA</sequence>
<dbReference type="OrthoDB" id="7872232at2"/>
<organism evidence="1 2">
    <name type="scientific">Celeribacter baekdonensis</name>
    <dbReference type="NCBI Taxonomy" id="875171"/>
    <lineage>
        <taxon>Bacteria</taxon>
        <taxon>Pseudomonadati</taxon>
        <taxon>Pseudomonadota</taxon>
        <taxon>Alphaproteobacteria</taxon>
        <taxon>Rhodobacterales</taxon>
        <taxon>Roseobacteraceae</taxon>
        <taxon>Celeribacter</taxon>
    </lineage>
</organism>
<dbReference type="KEGG" id="cbak:DA792_15640"/>
<dbReference type="Proteomes" id="UP000241447">
    <property type="component" value="Chromosome"/>
</dbReference>
<evidence type="ECO:0000313" key="2">
    <source>
        <dbReference type="Proteomes" id="UP000241447"/>
    </source>
</evidence>
<reference evidence="1 2" key="1">
    <citation type="submission" date="2018-03" db="EMBL/GenBank/DDBJ databases">
        <title>The Complete Genome of Celeribacter baekdonensis strain LH4, a Thiosulfate-Oxidizing Alphaproteobacterium Isolated from Gulf of Mexico Continental Slope Sediments.</title>
        <authorList>
            <person name="Flood B.E."/>
            <person name="Bailey J.V."/>
            <person name="Leprich D."/>
        </authorList>
    </citation>
    <scope>NUCLEOTIDE SEQUENCE [LARGE SCALE GENOMIC DNA]</scope>
    <source>
        <strain evidence="1 2">LH4</strain>
    </source>
</reference>
<dbReference type="EMBL" id="CP028475">
    <property type="protein sequence ID" value="AVW92346.1"/>
    <property type="molecule type" value="Genomic_DNA"/>
</dbReference>
<protein>
    <submittedName>
        <fullName evidence="1">Uncharacterized protein</fullName>
    </submittedName>
</protein>
<accession>A0A2R4M5D0</accession>
<dbReference type="AlphaFoldDB" id="A0A2R4M5D0"/>
<proteinExistence type="predicted"/>
<name>A0A2R4M5D0_9RHOB</name>
<gene>
    <name evidence="1" type="ORF">DA792_15640</name>
</gene>
<dbReference type="RefSeq" id="WP_107720917.1">
    <property type="nucleotide sequence ID" value="NZ_CP028475.1"/>
</dbReference>